<evidence type="ECO:0000313" key="3">
    <source>
        <dbReference type="Proteomes" id="UP000677054"/>
    </source>
</evidence>
<keyword evidence="1" id="KW-0812">Transmembrane</keyword>
<dbReference type="AlphaFoldDB" id="A0A7R9ABB0"/>
<evidence type="ECO:0000256" key="1">
    <source>
        <dbReference type="SAM" id="Phobius"/>
    </source>
</evidence>
<keyword evidence="1" id="KW-1133">Transmembrane helix</keyword>
<reference evidence="2" key="1">
    <citation type="submission" date="2020-11" db="EMBL/GenBank/DDBJ databases">
        <authorList>
            <person name="Tran Van P."/>
        </authorList>
    </citation>
    <scope>NUCLEOTIDE SEQUENCE</scope>
</reference>
<gene>
    <name evidence="2" type="ORF">DSTB1V02_LOCUS10632</name>
</gene>
<organism evidence="2">
    <name type="scientific">Darwinula stevensoni</name>
    <dbReference type="NCBI Taxonomy" id="69355"/>
    <lineage>
        <taxon>Eukaryota</taxon>
        <taxon>Metazoa</taxon>
        <taxon>Ecdysozoa</taxon>
        <taxon>Arthropoda</taxon>
        <taxon>Crustacea</taxon>
        <taxon>Oligostraca</taxon>
        <taxon>Ostracoda</taxon>
        <taxon>Podocopa</taxon>
        <taxon>Podocopida</taxon>
        <taxon>Darwinulocopina</taxon>
        <taxon>Darwinuloidea</taxon>
        <taxon>Darwinulidae</taxon>
        <taxon>Darwinula</taxon>
    </lineage>
</organism>
<name>A0A7R9ABB0_9CRUS</name>
<proteinExistence type="predicted"/>
<protein>
    <submittedName>
        <fullName evidence="2">Uncharacterized protein</fullName>
    </submittedName>
</protein>
<dbReference type="Proteomes" id="UP000677054">
    <property type="component" value="Unassembled WGS sequence"/>
</dbReference>
<dbReference type="EMBL" id="CAJPEV010003118">
    <property type="protein sequence ID" value="CAG0898973.1"/>
    <property type="molecule type" value="Genomic_DNA"/>
</dbReference>
<feature type="transmembrane region" description="Helical" evidence="1">
    <location>
        <begin position="29"/>
        <end position="54"/>
    </location>
</feature>
<keyword evidence="3" id="KW-1185">Reference proteome</keyword>
<accession>A0A7R9ABB0</accession>
<dbReference type="EMBL" id="LR902635">
    <property type="protein sequence ID" value="CAD7250863.1"/>
    <property type="molecule type" value="Genomic_DNA"/>
</dbReference>
<keyword evidence="1" id="KW-0472">Membrane</keyword>
<sequence length="64" mass="7046">MSAVLFLGVRTSVFHSSHPIERGFLFLPFIYALTTAANVVSIFTDAPPCTLFVFRAVGSRRPTD</sequence>
<evidence type="ECO:0000313" key="2">
    <source>
        <dbReference type="EMBL" id="CAD7250863.1"/>
    </source>
</evidence>